<proteinExistence type="predicted"/>
<protein>
    <submittedName>
        <fullName evidence="1">Uncharacterized protein</fullName>
    </submittedName>
</protein>
<accession>A0A5S3YP66</accession>
<reference evidence="2" key="2">
    <citation type="submission" date="2019-06" db="EMBL/GenBank/DDBJ databases">
        <title>Co-occurence of chitin degradation, pigmentation and bioactivity in marine Pseudoalteromonas.</title>
        <authorList>
            <person name="Sonnenschein E.C."/>
            <person name="Bech P.K."/>
        </authorList>
    </citation>
    <scope>NUCLEOTIDE SEQUENCE [LARGE SCALE GENOMIC DNA]</scope>
    <source>
        <strain evidence="2">S1189</strain>
    </source>
</reference>
<dbReference type="AlphaFoldDB" id="A0A5S3YP66"/>
<sequence>MNEENENYFIAKYVAGACETDDLINYAHFKLNNGVYSDGLLEIIDAEPKCWEVVSPLFEKLIAQFPSFEDSINFIIKYHLKLIASEKIDPFIQFRQLLNDIDNFDLHENVTKYVGDNVGIEHLYGLYYARDDLEVNDNYGITEIAVQMQDESKKWLSEH</sequence>
<reference evidence="1 2" key="1">
    <citation type="submission" date="2017-12" db="EMBL/GenBank/DDBJ databases">
        <authorList>
            <person name="Paulsen S."/>
            <person name="Gram L.K."/>
        </authorList>
    </citation>
    <scope>NUCLEOTIDE SEQUENCE [LARGE SCALE GENOMIC DNA]</scope>
    <source>
        <strain evidence="1 2">S1189</strain>
    </source>
</reference>
<name>A0A5S3YP66_9GAMM</name>
<gene>
    <name evidence="1" type="ORF">CWB73_20355</name>
</gene>
<comment type="caution">
    <text evidence="1">The sequence shown here is derived from an EMBL/GenBank/DDBJ whole genome shotgun (WGS) entry which is preliminary data.</text>
</comment>
<dbReference type="RefSeq" id="WP_138569247.1">
    <property type="nucleotide sequence ID" value="NZ_PNCM01000078.1"/>
</dbReference>
<organism evidence="1 2">
    <name type="scientific">Pseudoalteromonas phenolica</name>
    <dbReference type="NCBI Taxonomy" id="161398"/>
    <lineage>
        <taxon>Bacteria</taxon>
        <taxon>Pseudomonadati</taxon>
        <taxon>Pseudomonadota</taxon>
        <taxon>Gammaproteobacteria</taxon>
        <taxon>Alteromonadales</taxon>
        <taxon>Pseudoalteromonadaceae</taxon>
        <taxon>Pseudoalteromonas</taxon>
    </lineage>
</organism>
<evidence type="ECO:0000313" key="2">
    <source>
        <dbReference type="Proteomes" id="UP000307362"/>
    </source>
</evidence>
<dbReference type="EMBL" id="PNCM01000078">
    <property type="protein sequence ID" value="TMP77318.1"/>
    <property type="molecule type" value="Genomic_DNA"/>
</dbReference>
<dbReference type="OrthoDB" id="6293501at2"/>
<evidence type="ECO:0000313" key="1">
    <source>
        <dbReference type="EMBL" id="TMP77318.1"/>
    </source>
</evidence>
<dbReference type="Proteomes" id="UP000307362">
    <property type="component" value="Unassembled WGS sequence"/>
</dbReference>